<evidence type="ECO:0000256" key="1">
    <source>
        <dbReference type="SAM" id="SignalP"/>
    </source>
</evidence>
<feature type="domain" description="PepSY" evidence="2">
    <location>
        <begin position="37"/>
        <end position="93"/>
    </location>
</feature>
<dbReference type="InterPro" id="IPR025711">
    <property type="entry name" value="PepSY"/>
</dbReference>
<dbReference type="AlphaFoldDB" id="A0A511Z6X6"/>
<keyword evidence="1" id="KW-0732">Signal</keyword>
<dbReference type="OrthoDB" id="9780101at2"/>
<feature type="signal peptide" evidence="1">
    <location>
        <begin position="1"/>
        <end position="22"/>
    </location>
</feature>
<keyword evidence="4" id="KW-1185">Reference proteome</keyword>
<feature type="chain" id="PRO_5021766765" description="PepSY domain-containing protein" evidence="1">
    <location>
        <begin position="23"/>
        <end position="268"/>
    </location>
</feature>
<reference evidence="3 4" key="1">
    <citation type="submission" date="2019-07" db="EMBL/GenBank/DDBJ databases">
        <title>Whole genome shotgun sequence of Sporosarcina luteola NBRC 105378.</title>
        <authorList>
            <person name="Hosoyama A."/>
            <person name="Uohara A."/>
            <person name="Ohji S."/>
            <person name="Ichikawa N."/>
        </authorList>
    </citation>
    <scope>NUCLEOTIDE SEQUENCE [LARGE SCALE GENOMIC DNA]</scope>
    <source>
        <strain evidence="3 4">NBRC 105378</strain>
    </source>
</reference>
<sequence length="268" mass="30269">MKKWMLIPALAGVVAIGGVALANDSVSSTEASKNQFITLQKAKELALQKVDGVVTDIELEKDDNRYYYDIELQDDKFEYDVEVDAVTGKIIKFEKDYDDDKNHIQTGKVMSTDEAIAVAKTKAAGVVKEIELGEDDGRKVYEIEMKDDEFEYDIELDAVTGEVLEFEKDRHRRVNQNVKTKTDHSLTVVQPASEKQVVASTGKQQKQKGRLSKEQVLAIANKHASGVVTDFELDDYKYEIEMRDGNIEYELEIHAYSGVVLSFERDDD</sequence>
<evidence type="ECO:0000313" key="3">
    <source>
        <dbReference type="EMBL" id="GEN83184.1"/>
    </source>
</evidence>
<dbReference type="RefSeq" id="WP_147056884.1">
    <property type="nucleotide sequence ID" value="NZ_BJYL01000019.1"/>
</dbReference>
<dbReference type="Pfam" id="PF03413">
    <property type="entry name" value="PepSY"/>
    <property type="match status" value="3"/>
</dbReference>
<dbReference type="Gene3D" id="3.10.450.40">
    <property type="match status" value="3"/>
</dbReference>
<organism evidence="3 4">
    <name type="scientific">Sporosarcina luteola</name>
    <dbReference type="NCBI Taxonomy" id="582850"/>
    <lineage>
        <taxon>Bacteria</taxon>
        <taxon>Bacillati</taxon>
        <taxon>Bacillota</taxon>
        <taxon>Bacilli</taxon>
        <taxon>Bacillales</taxon>
        <taxon>Caryophanaceae</taxon>
        <taxon>Sporosarcina</taxon>
    </lineage>
</organism>
<dbReference type="EMBL" id="BJYL01000019">
    <property type="protein sequence ID" value="GEN83184.1"/>
    <property type="molecule type" value="Genomic_DNA"/>
</dbReference>
<evidence type="ECO:0000259" key="2">
    <source>
        <dbReference type="Pfam" id="PF03413"/>
    </source>
</evidence>
<dbReference type="Proteomes" id="UP000321901">
    <property type="component" value="Unassembled WGS sequence"/>
</dbReference>
<evidence type="ECO:0000313" key="4">
    <source>
        <dbReference type="Proteomes" id="UP000321901"/>
    </source>
</evidence>
<gene>
    <name evidence="3" type="ORF">SLU01_14960</name>
</gene>
<accession>A0A511Z6X6</accession>
<name>A0A511Z6X6_9BACL</name>
<feature type="domain" description="PepSY" evidence="2">
    <location>
        <begin position="110"/>
        <end position="165"/>
    </location>
</feature>
<protein>
    <recommendedName>
        <fullName evidence="2">PepSY domain-containing protein</fullName>
    </recommendedName>
</protein>
<proteinExistence type="predicted"/>
<comment type="caution">
    <text evidence="3">The sequence shown here is derived from an EMBL/GenBank/DDBJ whole genome shotgun (WGS) entry which is preliminary data.</text>
</comment>
<feature type="domain" description="PepSY" evidence="2">
    <location>
        <begin position="210"/>
        <end position="262"/>
    </location>
</feature>